<sequence length="401" mass="40143">MANGAPSAGLDAADAAAPAPPPTAVPGPLRLQRTLTGHARAVAAVRLSPVDADLIASASADRTVRLWRIGEGREVTPSAGSSGGADCGGADCGGGSGGGAGEAGGSGKDGGGGGGGLQHGGGVNDVAWDPHGAVLASVSDDTAVRLWDAETGALLRTLAGHTNYAYACQFDPAGRMLATASFDETIRFWDVRTGRLLRETPAHSDPVTALSFSHDGTTLASGSFDGLVRLWDARNGHCLRSYASSAASAPVNDVALCHNGRYYLQATLDSRLRLIHAESGRCAKTYAGHTNEDYCCGATFVYGLPEGGGGGGGDAMDTSADADTGGRAAAPRGIAVASGSEDGSLCVWGLNSRKLLQRELGAAAGGAGHGAAALCIAAHASEPLVVTGGQEPDCAIKVWRA</sequence>
<organism evidence="6 7">
    <name type="scientific">Raphidocelis subcapitata</name>
    <dbReference type="NCBI Taxonomy" id="307507"/>
    <lineage>
        <taxon>Eukaryota</taxon>
        <taxon>Viridiplantae</taxon>
        <taxon>Chlorophyta</taxon>
        <taxon>core chlorophytes</taxon>
        <taxon>Chlorophyceae</taxon>
        <taxon>CS clade</taxon>
        <taxon>Sphaeropleales</taxon>
        <taxon>Selenastraceae</taxon>
        <taxon>Raphidocelis</taxon>
    </lineage>
</organism>
<dbReference type="Pfam" id="PF25175">
    <property type="entry name" value="Beta-prop_WDR5"/>
    <property type="match status" value="1"/>
</dbReference>
<dbReference type="InterPro" id="IPR059122">
    <property type="entry name" value="Beta-prop_WDR5-like"/>
</dbReference>
<accession>A0A2V0P4W8</accession>
<dbReference type="InterPro" id="IPR001680">
    <property type="entry name" value="WD40_rpt"/>
</dbReference>
<dbReference type="PROSITE" id="PS50082">
    <property type="entry name" value="WD_REPEATS_2"/>
    <property type="match status" value="4"/>
</dbReference>
<dbReference type="PRINTS" id="PR00320">
    <property type="entry name" value="GPROTEINBRPT"/>
</dbReference>
<dbReference type="Gene3D" id="2.130.10.10">
    <property type="entry name" value="YVTN repeat-like/Quinoprotein amine dehydrogenase"/>
    <property type="match status" value="2"/>
</dbReference>
<dbReference type="InterPro" id="IPR015943">
    <property type="entry name" value="WD40/YVTN_repeat-like_dom_sf"/>
</dbReference>
<dbReference type="GO" id="GO:0048188">
    <property type="term" value="C:Set1C/COMPASS complex"/>
    <property type="evidence" value="ECO:0007669"/>
    <property type="project" value="TreeGrafter"/>
</dbReference>
<dbReference type="OrthoDB" id="674604at2759"/>
<dbReference type="AlphaFoldDB" id="A0A2V0P4W8"/>
<dbReference type="InParanoid" id="A0A2V0P4W8"/>
<feature type="region of interest" description="Disordered" evidence="4">
    <location>
        <begin position="1"/>
        <end position="29"/>
    </location>
</feature>
<reference evidence="6 7" key="1">
    <citation type="journal article" date="2018" name="Sci. Rep.">
        <title>Raphidocelis subcapitata (=Pseudokirchneriella subcapitata) provides an insight into genome evolution and environmental adaptations in the Sphaeropleales.</title>
        <authorList>
            <person name="Suzuki S."/>
            <person name="Yamaguchi H."/>
            <person name="Nakajima N."/>
            <person name="Kawachi M."/>
        </authorList>
    </citation>
    <scope>NUCLEOTIDE SEQUENCE [LARGE SCALE GENOMIC DNA]</scope>
    <source>
        <strain evidence="6 7">NIES-35</strain>
    </source>
</reference>
<dbReference type="EMBL" id="BDRX01000036">
    <property type="protein sequence ID" value="GBF92900.1"/>
    <property type="molecule type" value="Genomic_DNA"/>
</dbReference>
<dbReference type="Proteomes" id="UP000247498">
    <property type="component" value="Unassembled WGS sequence"/>
</dbReference>
<comment type="caution">
    <text evidence="6">The sequence shown here is derived from an EMBL/GenBank/DDBJ whole genome shotgun (WGS) entry which is preliminary data.</text>
</comment>
<dbReference type="PANTHER" id="PTHR22847:SF637">
    <property type="entry name" value="WD REPEAT DOMAIN 5B"/>
    <property type="match status" value="1"/>
</dbReference>
<evidence type="ECO:0000313" key="7">
    <source>
        <dbReference type="Proteomes" id="UP000247498"/>
    </source>
</evidence>
<gene>
    <name evidence="6" type="ORF">Rsub_05736</name>
</gene>
<dbReference type="PROSITE" id="PS50294">
    <property type="entry name" value="WD_REPEATS_REGION"/>
    <property type="match status" value="4"/>
</dbReference>
<keyword evidence="2" id="KW-0677">Repeat</keyword>
<evidence type="ECO:0000256" key="4">
    <source>
        <dbReference type="SAM" id="MobiDB-lite"/>
    </source>
</evidence>
<feature type="repeat" description="WD" evidence="3">
    <location>
        <begin position="35"/>
        <end position="77"/>
    </location>
</feature>
<feature type="repeat" description="WD" evidence="3">
    <location>
        <begin position="116"/>
        <end position="157"/>
    </location>
</feature>
<dbReference type="SUPFAM" id="SSF50978">
    <property type="entry name" value="WD40 repeat-like"/>
    <property type="match status" value="1"/>
</dbReference>
<dbReference type="InterPro" id="IPR020472">
    <property type="entry name" value="WD40_PAC1"/>
</dbReference>
<evidence type="ECO:0000259" key="5">
    <source>
        <dbReference type="Pfam" id="PF25175"/>
    </source>
</evidence>
<dbReference type="InterPro" id="IPR019775">
    <property type="entry name" value="WD40_repeat_CS"/>
</dbReference>
<dbReference type="CDD" id="cd00200">
    <property type="entry name" value="WD40"/>
    <property type="match status" value="1"/>
</dbReference>
<feature type="repeat" description="WD" evidence="3">
    <location>
        <begin position="200"/>
        <end position="241"/>
    </location>
</feature>
<dbReference type="PROSITE" id="PS00678">
    <property type="entry name" value="WD_REPEATS_1"/>
    <property type="match status" value="3"/>
</dbReference>
<dbReference type="SMART" id="SM00320">
    <property type="entry name" value="WD40"/>
    <property type="match status" value="7"/>
</dbReference>
<name>A0A2V0P4W8_9CHLO</name>
<evidence type="ECO:0000256" key="2">
    <source>
        <dbReference type="ARBA" id="ARBA00022737"/>
    </source>
</evidence>
<dbReference type="Pfam" id="PF00400">
    <property type="entry name" value="WD40"/>
    <property type="match status" value="1"/>
</dbReference>
<feature type="domain" description="WDR5-like beta-propeller" evidence="5">
    <location>
        <begin position="119"/>
        <end position="400"/>
    </location>
</feature>
<evidence type="ECO:0000256" key="1">
    <source>
        <dbReference type="ARBA" id="ARBA00022574"/>
    </source>
</evidence>
<dbReference type="STRING" id="307507.A0A2V0P4W8"/>
<feature type="region of interest" description="Disordered" evidence="4">
    <location>
        <begin position="97"/>
        <end position="123"/>
    </location>
</feature>
<evidence type="ECO:0000313" key="6">
    <source>
        <dbReference type="EMBL" id="GBF92900.1"/>
    </source>
</evidence>
<dbReference type="InterPro" id="IPR036322">
    <property type="entry name" value="WD40_repeat_dom_sf"/>
</dbReference>
<proteinExistence type="predicted"/>
<dbReference type="GO" id="GO:0042393">
    <property type="term" value="F:histone binding"/>
    <property type="evidence" value="ECO:0007669"/>
    <property type="project" value="TreeGrafter"/>
</dbReference>
<keyword evidence="7" id="KW-1185">Reference proteome</keyword>
<feature type="compositionally biased region" description="Low complexity" evidence="4">
    <location>
        <begin position="1"/>
        <end position="17"/>
    </location>
</feature>
<feature type="repeat" description="WD" evidence="3">
    <location>
        <begin position="158"/>
        <end position="199"/>
    </location>
</feature>
<evidence type="ECO:0000256" key="3">
    <source>
        <dbReference type="PROSITE-ProRule" id="PRU00221"/>
    </source>
</evidence>
<keyword evidence="1 3" id="KW-0853">WD repeat</keyword>
<dbReference type="PANTHER" id="PTHR22847">
    <property type="entry name" value="WD40 REPEAT PROTEIN"/>
    <property type="match status" value="1"/>
</dbReference>
<protein>
    <recommendedName>
        <fullName evidence="5">WDR5-like beta-propeller domain-containing protein</fullName>
    </recommendedName>
</protein>